<dbReference type="Pfam" id="PF16884">
    <property type="entry name" value="ADH_N_2"/>
    <property type="match status" value="1"/>
</dbReference>
<proteinExistence type="predicted"/>
<dbReference type="InterPro" id="IPR045010">
    <property type="entry name" value="MDR_fam"/>
</dbReference>
<evidence type="ECO:0000313" key="5">
    <source>
        <dbReference type="Proteomes" id="UP000776164"/>
    </source>
</evidence>
<keyword evidence="5" id="KW-1185">Reference proteome</keyword>
<evidence type="ECO:0000259" key="3">
    <source>
        <dbReference type="SMART" id="SM00829"/>
    </source>
</evidence>
<accession>A0ABS2L3Q6</accession>
<dbReference type="InterPro" id="IPR036291">
    <property type="entry name" value="NAD(P)-bd_dom_sf"/>
</dbReference>
<feature type="region of interest" description="Disordered" evidence="2">
    <location>
        <begin position="1"/>
        <end position="26"/>
    </location>
</feature>
<dbReference type="Proteomes" id="UP000776164">
    <property type="component" value="Unassembled WGS sequence"/>
</dbReference>
<dbReference type="Gene3D" id="3.40.50.720">
    <property type="entry name" value="NAD(P)-binding Rossmann-like Domain"/>
    <property type="match status" value="1"/>
</dbReference>
<dbReference type="EMBL" id="JAFBBU010000001">
    <property type="protein sequence ID" value="MBM7471730.1"/>
    <property type="molecule type" value="Genomic_DNA"/>
</dbReference>
<dbReference type="PANTHER" id="PTHR43205:SF7">
    <property type="entry name" value="PROSTAGLANDIN REDUCTASE 1"/>
    <property type="match status" value="1"/>
</dbReference>
<dbReference type="RefSeq" id="WP_205107934.1">
    <property type="nucleotide sequence ID" value="NZ_BAAAHT010000013.1"/>
</dbReference>
<name>A0ABS2L3Q6_9MICO</name>
<dbReference type="CDD" id="cd05288">
    <property type="entry name" value="PGDH"/>
    <property type="match status" value="1"/>
</dbReference>
<dbReference type="PANTHER" id="PTHR43205">
    <property type="entry name" value="PROSTAGLANDIN REDUCTASE"/>
    <property type="match status" value="1"/>
</dbReference>
<dbReference type="Pfam" id="PF00107">
    <property type="entry name" value="ADH_zinc_N"/>
    <property type="match status" value="1"/>
</dbReference>
<evidence type="ECO:0000256" key="1">
    <source>
        <dbReference type="ARBA" id="ARBA00023002"/>
    </source>
</evidence>
<comment type="caution">
    <text evidence="4">The sequence shown here is derived from an EMBL/GenBank/DDBJ whole genome shotgun (WGS) entry which is preliminary data.</text>
</comment>
<dbReference type="InterPro" id="IPR013149">
    <property type="entry name" value="ADH-like_C"/>
</dbReference>
<feature type="domain" description="Enoyl reductase (ER)" evidence="3">
    <location>
        <begin position="23"/>
        <end position="340"/>
    </location>
</feature>
<reference evidence="4 5" key="1">
    <citation type="submission" date="2021-01" db="EMBL/GenBank/DDBJ databases">
        <title>Sequencing the genomes of 1000 actinobacteria strains.</title>
        <authorList>
            <person name="Klenk H.-P."/>
        </authorList>
    </citation>
    <scope>NUCLEOTIDE SEQUENCE [LARGE SCALE GENOMIC DNA]</scope>
    <source>
        <strain evidence="4 5">DSM 13057</strain>
    </source>
</reference>
<dbReference type="InterPro" id="IPR041694">
    <property type="entry name" value="ADH_N_2"/>
</dbReference>
<dbReference type="SMART" id="SM00829">
    <property type="entry name" value="PKS_ER"/>
    <property type="match status" value="1"/>
</dbReference>
<sequence>MSYETSTSPAHSTQWNLVSRPSGEPTSANVEKVTIELPALAEGEVRVANKFLSVDPYMRGRMNEGRSYVPPFPLGEAMTGAAVGHVVESRTEALAVGDTVQHQFGWRDVAQGPASAFRPAPRIPGVPLSLYLSVLGITGITAWVGLTQIAKIREGDVVFVSGAAGGVGTMVGQIARLKGASRVIGSAGSPEKVALLTEKYGFDAAFNYKDGDVIGQLEKAAPDGVDVYFDNVGGEHLEAALNSMNDGGRIAVCGAISAYNSSGEEKGVRFLGNIVTRGLTITGFTMTNYGHFAPQFAVDMTTWLTEGRIVFDETIVNGIDHAFDAFTGMMRGDNIGKMIVKV</sequence>
<dbReference type="SUPFAM" id="SSF50129">
    <property type="entry name" value="GroES-like"/>
    <property type="match status" value="1"/>
</dbReference>
<gene>
    <name evidence="4" type="ORF">JOE66_001364</name>
</gene>
<dbReference type="Gene3D" id="3.90.180.10">
    <property type="entry name" value="Medium-chain alcohol dehydrogenases, catalytic domain"/>
    <property type="match status" value="1"/>
</dbReference>
<organism evidence="4 5">
    <name type="scientific">Subtercola frigoramans</name>
    <dbReference type="NCBI Taxonomy" id="120298"/>
    <lineage>
        <taxon>Bacteria</taxon>
        <taxon>Bacillati</taxon>
        <taxon>Actinomycetota</taxon>
        <taxon>Actinomycetes</taxon>
        <taxon>Micrococcales</taxon>
        <taxon>Microbacteriaceae</taxon>
        <taxon>Subtercola</taxon>
    </lineage>
</organism>
<dbReference type="SUPFAM" id="SSF51735">
    <property type="entry name" value="NAD(P)-binding Rossmann-fold domains"/>
    <property type="match status" value="1"/>
</dbReference>
<dbReference type="InterPro" id="IPR011032">
    <property type="entry name" value="GroES-like_sf"/>
</dbReference>
<dbReference type="InterPro" id="IPR020843">
    <property type="entry name" value="ER"/>
</dbReference>
<keyword evidence="1" id="KW-0560">Oxidoreductase</keyword>
<evidence type="ECO:0000256" key="2">
    <source>
        <dbReference type="SAM" id="MobiDB-lite"/>
    </source>
</evidence>
<evidence type="ECO:0000313" key="4">
    <source>
        <dbReference type="EMBL" id="MBM7471730.1"/>
    </source>
</evidence>
<protein>
    <submittedName>
        <fullName evidence="4">NADPH-dependent curcumin reductase CurA</fullName>
    </submittedName>
</protein>